<name>A0A382WE36_9ZZZZ</name>
<protein>
    <recommendedName>
        <fullName evidence="4">Aminotransferase class III-fold pyridoxal phosphate-dependent enzyme</fullName>
    </recommendedName>
</protein>
<evidence type="ECO:0000313" key="3">
    <source>
        <dbReference type="EMBL" id="SVD57063.1"/>
    </source>
</evidence>
<keyword evidence="2" id="KW-0663">Pyridoxal phosphate</keyword>
<dbReference type="SUPFAM" id="SSF53383">
    <property type="entry name" value="PLP-dependent transferases"/>
    <property type="match status" value="1"/>
</dbReference>
<dbReference type="InterPro" id="IPR005814">
    <property type="entry name" value="Aminotrans_3"/>
</dbReference>
<evidence type="ECO:0008006" key="4">
    <source>
        <dbReference type="Google" id="ProtNLM"/>
    </source>
</evidence>
<dbReference type="Gene3D" id="3.40.640.10">
    <property type="entry name" value="Type I PLP-dependent aspartate aminotransferase-like (Major domain)"/>
    <property type="match status" value="1"/>
</dbReference>
<organism evidence="3">
    <name type="scientific">marine metagenome</name>
    <dbReference type="NCBI Taxonomy" id="408172"/>
    <lineage>
        <taxon>unclassified sequences</taxon>
        <taxon>metagenomes</taxon>
        <taxon>ecological metagenomes</taxon>
    </lineage>
</organism>
<evidence type="ECO:0000256" key="1">
    <source>
        <dbReference type="ARBA" id="ARBA00001933"/>
    </source>
</evidence>
<dbReference type="PANTHER" id="PTHR43713">
    <property type="entry name" value="GLUTAMATE-1-SEMIALDEHYDE 2,1-AMINOMUTASE"/>
    <property type="match status" value="1"/>
</dbReference>
<dbReference type="InterPro" id="IPR015424">
    <property type="entry name" value="PyrdxlP-dep_Trfase"/>
</dbReference>
<accession>A0A382WE36</accession>
<dbReference type="InterPro" id="IPR015422">
    <property type="entry name" value="PyrdxlP-dep_Trfase_small"/>
</dbReference>
<dbReference type="GO" id="GO:0008483">
    <property type="term" value="F:transaminase activity"/>
    <property type="evidence" value="ECO:0007669"/>
    <property type="project" value="InterPro"/>
</dbReference>
<proteinExistence type="predicted"/>
<reference evidence="3" key="1">
    <citation type="submission" date="2018-05" db="EMBL/GenBank/DDBJ databases">
        <authorList>
            <person name="Lanie J.A."/>
            <person name="Ng W.-L."/>
            <person name="Kazmierczak K.M."/>
            <person name="Andrzejewski T.M."/>
            <person name="Davidsen T.M."/>
            <person name="Wayne K.J."/>
            <person name="Tettelin H."/>
            <person name="Glass J.I."/>
            <person name="Rusch D."/>
            <person name="Podicherti R."/>
            <person name="Tsui H.-C.T."/>
            <person name="Winkler M.E."/>
        </authorList>
    </citation>
    <scope>NUCLEOTIDE SEQUENCE</scope>
</reference>
<dbReference type="InterPro" id="IPR015421">
    <property type="entry name" value="PyrdxlP-dep_Trfase_major"/>
</dbReference>
<gene>
    <name evidence="3" type="ORF">METZ01_LOCUS409917</name>
</gene>
<sequence>MGKGQKLYSKAKQIVAGGNMLLSKRPEMFLPELWPSYFSKTEGCKVWDMDGNEFVDTLMMPGTNTLGYSHPEVDEAVKKIISEGNMSTLNAPEEVELTEKLIELHPWADMARFARSGGEANSVAIRIARAASGKDKVAFCGYHGWH</sequence>
<dbReference type="Pfam" id="PF00202">
    <property type="entry name" value="Aminotran_3"/>
    <property type="match status" value="1"/>
</dbReference>
<dbReference type="PANTHER" id="PTHR43713:SF3">
    <property type="entry name" value="GLUTAMATE-1-SEMIALDEHYDE 2,1-AMINOMUTASE 1, CHLOROPLASTIC-RELATED"/>
    <property type="match status" value="1"/>
</dbReference>
<evidence type="ECO:0000256" key="2">
    <source>
        <dbReference type="ARBA" id="ARBA00022898"/>
    </source>
</evidence>
<dbReference type="Gene3D" id="3.90.1150.10">
    <property type="entry name" value="Aspartate Aminotransferase, domain 1"/>
    <property type="match status" value="1"/>
</dbReference>
<dbReference type="GO" id="GO:0030170">
    <property type="term" value="F:pyridoxal phosphate binding"/>
    <property type="evidence" value="ECO:0007669"/>
    <property type="project" value="InterPro"/>
</dbReference>
<dbReference type="EMBL" id="UINC01159137">
    <property type="protein sequence ID" value="SVD57063.1"/>
    <property type="molecule type" value="Genomic_DNA"/>
</dbReference>
<feature type="non-terminal residue" evidence="3">
    <location>
        <position position="146"/>
    </location>
</feature>
<dbReference type="AlphaFoldDB" id="A0A382WE36"/>
<comment type="cofactor">
    <cofactor evidence="1">
        <name>pyridoxal 5'-phosphate</name>
        <dbReference type="ChEBI" id="CHEBI:597326"/>
    </cofactor>
</comment>